<dbReference type="AlphaFoldDB" id="A0A8H3PB33"/>
<dbReference type="PROSITE" id="PS50048">
    <property type="entry name" value="ZN2_CY6_FUNGAL_2"/>
    <property type="match status" value="1"/>
</dbReference>
<evidence type="ECO:0000256" key="1">
    <source>
        <dbReference type="ARBA" id="ARBA00004123"/>
    </source>
</evidence>
<sequence>IYLCTSPALWSLPTTDFELPKYCVVKSPSTSFSMQYDGFPLPPNSSHDTASVPPLKRHAACDECRKRKLKCSGEATGCSRCLRQSLSCHYSLQKPMGRPPKKRPREDNDASVYEIADNGMWTDIDDGGILTEEAGAEATAASEALRLCPPVYTTPMRMPQAFPNLLSTDDSHNHLWELESVRSLDPIPATTGPWPDFSSVTAATSGPFTLPSSLTLIDSPSVSTPSSDGGNSSQCTCLSYLYLCLSHLSSLAPFPISQHTLCSLFIAAKTARAVIRCEVCPTSFALGMQNVMFTGTLLNVIADAWLRVSQADAELLGKLAAPSAYVASVTQNSPNPPEAWKDWLRQTVRSAVTGGPADPAGQVNCSDSPTLLSLIEEMEARQHRWHHRSRTVESPNEPRSCSPIPHEHHREEDMLCFRVIRSARDVIAKFEFAPHEYPEGAVSV</sequence>
<evidence type="ECO:0000256" key="2">
    <source>
        <dbReference type="ARBA" id="ARBA00023015"/>
    </source>
</evidence>
<feature type="domain" description="Zn(2)-C6 fungal-type" evidence="7">
    <location>
        <begin position="60"/>
        <end position="90"/>
    </location>
</feature>
<dbReference type="InterPro" id="IPR036864">
    <property type="entry name" value="Zn2-C6_fun-type_DNA-bd_sf"/>
</dbReference>
<dbReference type="SMART" id="SM00066">
    <property type="entry name" value="GAL4"/>
    <property type="match status" value="1"/>
</dbReference>
<dbReference type="GO" id="GO:0045944">
    <property type="term" value="P:positive regulation of transcription by RNA polymerase II"/>
    <property type="evidence" value="ECO:0007669"/>
    <property type="project" value="TreeGrafter"/>
</dbReference>
<feature type="non-terminal residue" evidence="8">
    <location>
        <position position="1"/>
    </location>
</feature>
<evidence type="ECO:0000259" key="7">
    <source>
        <dbReference type="PROSITE" id="PS50048"/>
    </source>
</evidence>
<dbReference type="PROSITE" id="PS00463">
    <property type="entry name" value="ZN2_CY6_FUNGAL_1"/>
    <property type="match status" value="1"/>
</dbReference>
<evidence type="ECO:0000256" key="4">
    <source>
        <dbReference type="ARBA" id="ARBA00023163"/>
    </source>
</evidence>
<dbReference type="CDD" id="cd00067">
    <property type="entry name" value="GAL4"/>
    <property type="match status" value="1"/>
</dbReference>
<dbReference type="GO" id="GO:0005634">
    <property type="term" value="C:nucleus"/>
    <property type="evidence" value="ECO:0007669"/>
    <property type="project" value="UniProtKB-SubCell"/>
</dbReference>
<gene>
    <name evidence="8" type="ORF">IFM46972_08856</name>
</gene>
<evidence type="ECO:0000313" key="9">
    <source>
        <dbReference type="Proteomes" id="UP000465221"/>
    </source>
</evidence>
<evidence type="ECO:0000313" key="8">
    <source>
        <dbReference type="EMBL" id="GFF49670.1"/>
    </source>
</evidence>
<comment type="caution">
    <text evidence="8">The sequence shown here is derived from an EMBL/GenBank/DDBJ whole genome shotgun (WGS) entry which is preliminary data.</text>
</comment>
<keyword evidence="2" id="KW-0805">Transcription regulation</keyword>
<keyword evidence="4" id="KW-0804">Transcription</keyword>
<reference evidence="8 9" key="1">
    <citation type="submission" date="2020-01" db="EMBL/GenBank/DDBJ databases">
        <title>Draft genome sequence of Aspergillus udagawae IFM 46972.</title>
        <authorList>
            <person name="Takahashi H."/>
            <person name="Yaguchi T."/>
        </authorList>
    </citation>
    <scope>NUCLEOTIDE SEQUENCE [LARGE SCALE GENOMIC DNA]</scope>
    <source>
        <strain evidence="8 9">IFM 46972</strain>
    </source>
</reference>
<name>A0A8H3PB33_9EURO</name>
<protein>
    <submittedName>
        <fullName evidence="8">C6 finger domain protein, putative</fullName>
    </submittedName>
</protein>
<dbReference type="GO" id="GO:0008270">
    <property type="term" value="F:zinc ion binding"/>
    <property type="evidence" value="ECO:0007669"/>
    <property type="project" value="InterPro"/>
</dbReference>
<dbReference type="GO" id="GO:0000981">
    <property type="term" value="F:DNA-binding transcription factor activity, RNA polymerase II-specific"/>
    <property type="evidence" value="ECO:0007669"/>
    <property type="project" value="InterPro"/>
</dbReference>
<keyword evidence="3" id="KW-0238">DNA-binding</keyword>
<dbReference type="InterPro" id="IPR001138">
    <property type="entry name" value="Zn2Cys6_DnaBD"/>
</dbReference>
<evidence type="ECO:0000256" key="5">
    <source>
        <dbReference type="ARBA" id="ARBA00023242"/>
    </source>
</evidence>
<feature type="region of interest" description="Disordered" evidence="6">
    <location>
        <begin position="386"/>
        <end position="406"/>
    </location>
</feature>
<dbReference type="EMBL" id="BLKC01000080">
    <property type="protein sequence ID" value="GFF49670.1"/>
    <property type="molecule type" value="Genomic_DNA"/>
</dbReference>
<comment type="subcellular location">
    <subcellularLocation>
        <location evidence="1">Nucleus</location>
    </subcellularLocation>
</comment>
<accession>A0A8H3PB33</accession>
<dbReference type="GO" id="GO:0043565">
    <property type="term" value="F:sequence-specific DNA binding"/>
    <property type="evidence" value="ECO:0007669"/>
    <property type="project" value="TreeGrafter"/>
</dbReference>
<dbReference type="Gene3D" id="4.10.240.10">
    <property type="entry name" value="Zn(2)-C6 fungal-type DNA-binding domain"/>
    <property type="match status" value="1"/>
</dbReference>
<keyword evidence="5" id="KW-0539">Nucleus</keyword>
<dbReference type="PANTHER" id="PTHR47540">
    <property type="entry name" value="THIAMINE REPRESSIBLE GENES REGULATORY PROTEIN THI5"/>
    <property type="match status" value="1"/>
</dbReference>
<organism evidence="8 9">
    <name type="scientific">Aspergillus udagawae</name>
    <dbReference type="NCBI Taxonomy" id="91492"/>
    <lineage>
        <taxon>Eukaryota</taxon>
        <taxon>Fungi</taxon>
        <taxon>Dikarya</taxon>
        <taxon>Ascomycota</taxon>
        <taxon>Pezizomycotina</taxon>
        <taxon>Eurotiomycetes</taxon>
        <taxon>Eurotiomycetidae</taxon>
        <taxon>Eurotiales</taxon>
        <taxon>Aspergillaceae</taxon>
        <taxon>Aspergillus</taxon>
        <taxon>Aspergillus subgen. Fumigati</taxon>
    </lineage>
</organism>
<dbReference type="PANTHER" id="PTHR47540:SF4">
    <property type="entry name" value="TRANSCRIPTION FACTOR RGLT"/>
    <property type="match status" value="1"/>
</dbReference>
<dbReference type="Pfam" id="PF00172">
    <property type="entry name" value="Zn_clus"/>
    <property type="match status" value="1"/>
</dbReference>
<dbReference type="Proteomes" id="UP000465221">
    <property type="component" value="Unassembled WGS sequence"/>
</dbReference>
<evidence type="ECO:0000256" key="3">
    <source>
        <dbReference type="ARBA" id="ARBA00023125"/>
    </source>
</evidence>
<dbReference type="InterPro" id="IPR051711">
    <property type="entry name" value="Stress_Response_Reg"/>
</dbReference>
<dbReference type="SUPFAM" id="SSF57701">
    <property type="entry name" value="Zn2/Cys6 DNA-binding domain"/>
    <property type="match status" value="1"/>
</dbReference>
<proteinExistence type="predicted"/>
<evidence type="ECO:0000256" key="6">
    <source>
        <dbReference type="SAM" id="MobiDB-lite"/>
    </source>
</evidence>